<dbReference type="EMBL" id="MU167389">
    <property type="protein sequence ID" value="KAG0141370.1"/>
    <property type="molecule type" value="Genomic_DNA"/>
</dbReference>
<evidence type="ECO:0008006" key="4">
    <source>
        <dbReference type="Google" id="ProtNLM"/>
    </source>
</evidence>
<keyword evidence="1" id="KW-0812">Transmembrane</keyword>
<gene>
    <name evidence="2" type="ORF">CROQUDRAFT_294575</name>
</gene>
<keyword evidence="1" id="KW-1133">Transmembrane helix</keyword>
<feature type="transmembrane region" description="Helical" evidence="1">
    <location>
        <begin position="77"/>
        <end position="101"/>
    </location>
</feature>
<sequence length="118" mass="14259">MTMSFSVKMFFFFFKKKKMNSERLGLENLVKDLSKKGRGGRGLETKSKSSRVLLYPQCYSYFVRLVNFGLKVCHQRFFFFFFFFVFLLDTDPICLLLNIYMKQRWMVPVGMLDFELYR</sequence>
<evidence type="ECO:0000256" key="1">
    <source>
        <dbReference type="SAM" id="Phobius"/>
    </source>
</evidence>
<dbReference type="AlphaFoldDB" id="A0A9P6T799"/>
<reference evidence="2" key="1">
    <citation type="submission" date="2013-11" db="EMBL/GenBank/DDBJ databases">
        <title>Genome sequence of the fusiform rust pathogen reveals effectors for host alternation and coevolution with pine.</title>
        <authorList>
            <consortium name="DOE Joint Genome Institute"/>
            <person name="Smith K."/>
            <person name="Pendleton A."/>
            <person name="Kubisiak T."/>
            <person name="Anderson C."/>
            <person name="Salamov A."/>
            <person name="Aerts A."/>
            <person name="Riley R."/>
            <person name="Clum A."/>
            <person name="Lindquist E."/>
            <person name="Ence D."/>
            <person name="Campbell M."/>
            <person name="Kronenberg Z."/>
            <person name="Feau N."/>
            <person name="Dhillon B."/>
            <person name="Hamelin R."/>
            <person name="Burleigh J."/>
            <person name="Smith J."/>
            <person name="Yandell M."/>
            <person name="Nelson C."/>
            <person name="Grigoriev I."/>
            <person name="Davis J."/>
        </authorList>
    </citation>
    <scope>NUCLEOTIDE SEQUENCE</scope>
    <source>
        <strain evidence="2">G11</strain>
    </source>
</reference>
<dbReference type="Proteomes" id="UP000886653">
    <property type="component" value="Unassembled WGS sequence"/>
</dbReference>
<proteinExistence type="predicted"/>
<organism evidence="2 3">
    <name type="scientific">Cronartium quercuum f. sp. fusiforme G11</name>
    <dbReference type="NCBI Taxonomy" id="708437"/>
    <lineage>
        <taxon>Eukaryota</taxon>
        <taxon>Fungi</taxon>
        <taxon>Dikarya</taxon>
        <taxon>Basidiomycota</taxon>
        <taxon>Pucciniomycotina</taxon>
        <taxon>Pucciniomycetes</taxon>
        <taxon>Pucciniales</taxon>
        <taxon>Coleosporiaceae</taxon>
        <taxon>Cronartium</taxon>
    </lineage>
</organism>
<protein>
    <recommendedName>
        <fullName evidence="4">Transmembrane protein</fullName>
    </recommendedName>
</protein>
<comment type="caution">
    <text evidence="2">The sequence shown here is derived from an EMBL/GenBank/DDBJ whole genome shotgun (WGS) entry which is preliminary data.</text>
</comment>
<evidence type="ECO:0000313" key="2">
    <source>
        <dbReference type="EMBL" id="KAG0141370.1"/>
    </source>
</evidence>
<name>A0A9P6T799_9BASI</name>
<accession>A0A9P6T799</accession>
<keyword evidence="3" id="KW-1185">Reference proteome</keyword>
<keyword evidence="1" id="KW-0472">Membrane</keyword>
<evidence type="ECO:0000313" key="3">
    <source>
        <dbReference type="Proteomes" id="UP000886653"/>
    </source>
</evidence>